<dbReference type="Pfam" id="PF03886">
    <property type="entry name" value="ABC_trans_aux"/>
    <property type="match status" value="1"/>
</dbReference>
<evidence type="ECO:0000259" key="1">
    <source>
        <dbReference type="Pfam" id="PF03886"/>
    </source>
</evidence>
<name>A0ABW9XE14_9SPHN</name>
<sequence>MPCAQLWARWSAGTLLAGAALLSGCVTVGNAKPPQRLLHLTSEVLAPAGGAVVASPGNVLVVAEPLTDRALSIPRVAVQVSPSEIAYLDGAAWVERPARQFRALLAETLRAQGGALVIEDDADTPRGATRLEGRLLAMGYDARQKAAVVRYDAIRRGADGTVTMRRFESVETGIMPKVAAVAPVLNRLANKVAADVAVWMAAPVK</sequence>
<dbReference type="SUPFAM" id="SSF159594">
    <property type="entry name" value="XCC0632-like"/>
    <property type="match status" value="1"/>
</dbReference>
<accession>A0ABW9XE14</accession>
<dbReference type="EMBL" id="JAAAPO010000003">
    <property type="protein sequence ID" value="NBC36775.1"/>
    <property type="molecule type" value="Genomic_DNA"/>
</dbReference>
<evidence type="ECO:0000313" key="2">
    <source>
        <dbReference type="EMBL" id="NBC36775.1"/>
    </source>
</evidence>
<evidence type="ECO:0000313" key="3">
    <source>
        <dbReference type="Proteomes" id="UP000753724"/>
    </source>
</evidence>
<gene>
    <name evidence="2" type="ORF">GTZ99_09425</name>
</gene>
<dbReference type="InterPro" id="IPR005586">
    <property type="entry name" value="ABC_trans_aux"/>
</dbReference>
<comment type="caution">
    <text evidence="2">The sequence shown here is derived from an EMBL/GenBank/DDBJ whole genome shotgun (WGS) entry which is preliminary data.</text>
</comment>
<protein>
    <submittedName>
        <fullName evidence="2">ABC transporter</fullName>
    </submittedName>
</protein>
<dbReference type="Proteomes" id="UP000753724">
    <property type="component" value="Unassembled WGS sequence"/>
</dbReference>
<feature type="domain" description="ABC-type transport auxiliary lipoprotein component" evidence="1">
    <location>
        <begin position="47"/>
        <end position="197"/>
    </location>
</feature>
<organism evidence="2 3">
    <name type="scientific">Novosphingobium ovatum</name>
    <dbReference type="NCBI Taxonomy" id="1908523"/>
    <lineage>
        <taxon>Bacteria</taxon>
        <taxon>Pseudomonadati</taxon>
        <taxon>Pseudomonadota</taxon>
        <taxon>Alphaproteobacteria</taxon>
        <taxon>Sphingomonadales</taxon>
        <taxon>Sphingomonadaceae</taxon>
        <taxon>Novosphingobium</taxon>
    </lineage>
</organism>
<proteinExistence type="predicted"/>
<dbReference type="Gene3D" id="3.40.50.10610">
    <property type="entry name" value="ABC-type transport auxiliary lipoprotein component"/>
    <property type="match status" value="1"/>
</dbReference>
<keyword evidence="3" id="KW-1185">Reference proteome</keyword>
<reference evidence="3" key="1">
    <citation type="submission" date="2020-01" db="EMBL/GenBank/DDBJ databases">
        <title>Sphingomonas sp. strain CSW-10.</title>
        <authorList>
            <person name="Chen W.-M."/>
        </authorList>
    </citation>
    <scope>NUCLEOTIDE SEQUENCE [LARGE SCALE GENOMIC DNA]</scope>
    <source>
        <strain evidence="3">FSY-8</strain>
    </source>
</reference>